<dbReference type="GeneID" id="5697013"/>
<dbReference type="AlphaFoldDB" id="A8BYL4"/>
<keyword evidence="2" id="KW-1185">Reference proteome</keyword>
<dbReference type="OMA" id="CADTRGY"/>
<gene>
    <name evidence="1" type="ORF">GL50803_0095786</name>
</gene>
<dbReference type="Proteomes" id="UP000001548">
    <property type="component" value="Unassembled WGS sequence"/>
</dbReference>
<dbReference type="RefSeq" id="XP_001704149.1">
    <property type="nucleotide sequence ID" value="XM_001704097.1"/>
</dbReference>
<sequence>MFSANVRQFPLSSIFTPLNISVGQASEQLVYQRIASACVLPKSNLLVVLTFKFNSFKENQRRVLDQLLYVCTHDYVPQTCIRMLPRPELKKYQQHCSESLISMVSSPDERYLVVYTSNLILFYELTIIQSRDPSSHPRTCKFLAHMSHEECTTVSGDKLFVDMFDNIVWSAIRPCVFVLAFNKREHIVFTVTLKEDQSAKDAYSVLVHDDVHKLASGLSALSIANITSTDLDSCVCCISSVNPLESKDGLINKIQSLLLIRASRPTTPQKEKLIVCGEVMYEDGDRRTPHFATNFIKCFEVDNGDTALTELYFSRLQYRNSIFEPVQSVFRFPTMHLSISPRSVVFPFGIYSIDKQIAKQSDTLRCFKKNLPVCRLVARSCFNAYSDTSKLSEIPLTIYTGYPIVATAISCVSFMLPSDNKLHHKFVSDSGVDLEAFLALPTVELVACADTRGYVHIYLVPLHHHRIFSAKLPLLAEKMTWTSTLGNTSDRARSVFTLYVIGVADIAGQETFSEEGKESATHTTRILKNVRTIYSIELPIVDIIRILSVKKATATIQHSVYEMSDDSSQHGVSMYTNKTTGFDMAQHSPELDPDKAMLSECVASDQDESEHVPSLHLPRTAYVKVSVKDEYSFYEFPSAEEPLSEDIRIGASNHTDRDQLWALLPEEEEIAEFFGDRSNELLEQTTNLLARSGDPQNGQADFKSTANPHIAVADTTIKDLNALPVLPTAHPAPNAFVKASPDLLTYPEETGLLNRLVLPQEEFTVTRLVPSDYFSPSLISSNTCPSTANLLLDGSPMDYLILSKDVFMLVLSNGTAHLICYSTASTLSIISTHSRLFNPHLLVPIACGESNMILSVRAKKDSGREFAIKETDSVSSSDCNSFILLKNRVTFEHHILLFRVVDTKIVITLQSTLDLQYSPEYVYLSDSSVQLALSNGSLFILHIQSFLASGTAASAQHMLHFTDVSGLVAPIFSILQTESVLLSKVLIQYVLGRVIAQGNILMSQLAPAPVTTLIDLSLHHAVLRSLLHKALDYGIFEFKTTRDNRLIKRLVFDLREAYKEAFIDVFVDISNNNADLAKELKKILYKS</sequence>
<reference evidence="1 2" key="1">
    <citation type="journal article" date="2007" name="Science">
        <title>Genomic minimalism in the early diverging intestinal parasite Giardia lamblia.</title>
        <authorList>
            <person name="Morrison H.G."/>
            <person name="McArthur A.G."/>
            <person name="Gillin F.D."/>
            <person name="Aley S.B."/>
            <person name="Adam R.D."/>
            <person name="Olsen G.J."/>
            <person name="Best A.A."/>
            <person name="Cande W.Z."/>
            <person name="Chen F."/>
            <person name="Cipriano M.J."/>
            <person name="Davids B.J."/>
            <person name="Dawson S.C."/>
            <person name="Elmendorf H.G."/>
            <person name="Hehl A.B."/>
            <person name="Holder M.E."/>
            <person name="Huse S.M."/>
            <person name="Kim U.U."/>
            <person name="Lasek-Nesselquist E."/>
            <person name="Manning G."/>
            <person name="Nigam A."/>
            <person name="Nixon J.E."/>
            <person name="Palm D."/>
            <person name="Passamaneck N.E."/>
            <person name="Prabhu A."/>
            <person name="Reich C.I."/>
            <person name="Reiner D.S."/>
            <person name="Samuelson J."/>
            <person name="Svard S.G."/>
            <person name="Sogin M.L."/>
        </authorList>
    </citation>
    <scope>NUCLEOTIDE SEQUENCE [LARGE SCALE GENOMIC DNA]</scope>
    <source>
        <strain evidence="1 2">WB C6</strain>
    </source>
</reference>
<evidence type="ECO:0000313" key="2">
    <source>
        <dbReference type="Proteomes" id="UP000001548"/>
    </source>
</evidence>
<protein>
    <submittedName>
        <fullName evidence="1">Uncharacterized protein</fullName>
    </submittedName>
</protein>
<dbReference type="KEGG" id="gla:GL50803_0095786"/>
<dbReference type="EMBL" id="AACB03000005">
    <property type="protein sequence ID" value="KAE8301309.1"/>
    <property type="molecule type" value="Genomic_DNA"/>
</dbReference>
<evidence type="ECO:0000313" key="1">
    <source>
        <dbReference type="EMBL" id="KAE8301309.1"/>
    </source>
</evidence>
<organism evidence="1 2">
    <name type="scientific">Giardia intestinalis (strain ATCC 50803 / WB clone C6)</name>
    <name type="common">Giardia lamblia</name>
    <dbReference type="NCBI Taxonomy" id="184922"/>
    <lineage>
        <taxon>Eukaryota</taxon>
        <taxon>Metamonada</taxon>
        <taxon>Diplomonadida</taxon>
        <taxon>Hexamitidae</taxon>
        <taxon>Giardiinae</taxon>
        <taxon>Giardia</taxon>
    </lineage>
</organism>
<proteinExistence type="predicted"/>
<dbReference type="HOGENOM" id="CLU_285207_0_0_1"/>
<dbReference type="VEuPathDB" id="GiardiaDB:GL50803_95786"/>
<comment type="caution">
    <text evidence="1">The sequence shown here is derived from an EMBL/GenBank/DDBJ whole genome shotgun (WGS) entry which is preliminary data.</text>
</comment>
<name>A8BYL4_GIAIC</name>
<accession>A8BYL4</accession>